<gene>
    <name evidence="5" type="ORF">J2S00_001607</name>
</gene>
<accession>A0ABU0CSG1</accession>
<dbReference type="PROSITE" id="PS50111">
    <property type="entry name" value="CHEMOTAXIS_TRANSDUC_2"/>
    <property type="match status" value="1"/>
</dbReference>
<evidence type="ECO:0000313" key="5">
    <source>
        <dbReference type="EMBL" id="MDQ0338821.1"/>
    </source>
</evidence>
<dbReference type="InterPro" id="IPR009050">
    <property type="entry name" value="Globin-like_sf"/>
</dbReference>
<dbReference type="InterPro" id="IPR044398">
    <property type="entry name" value="Globin-sensor_dom"/>
</dbReference>
<dbReference type="SUPFAM" id="SSF58104">
    <property type="entry name" value="Methyl-accepting chemotaxis protein (MCP) signaling domain"/>
    <property type="match status" value="1"/>
</dbReference>
<dbReference type="SMART" id="SM00283">
    <property type="entry name" value="MA"/>
    <property type="match status" value="1"/>
</dbReference>
<dbReference type="PANTHER" id="PTHR32089:SF118">
    <property type="entry name" value="HEME-BASED AEROTACTIC TRANSDUCER HEMAT"/>
    <property type="match status" value="1"/>
</dbReference>
<comment type="caution">
    <text evidence="5">The sequence shown here is derived from an EMBL/GenBank/DDBJ whole genome shotgun (WGS) entry which is preliminary data.</text>
</comment>
<evidence type="ECO:0000256" key="1">
    <source>
        <dbReference type="ARBA" id="ARBA00023224"/>
    </source>
</evidence>
<dbReference type="InterPro" id="IPR004089">
    <property type="entry name" value="MCPsignal_dom"/>
</dbReference>
<dbReference type="EMBL" id="JAUSUQ010000005">
    <property type="protein sequence ID" value="MDQ0338821.1"/>
    <property type="molecule type" value="Genomic_DNA"/>
</dbReference>
<organism evidence="5 6">
    <name type="scientific">Caldalkalibacillus uzonensis</name>
    <dbReference type="NCBI Taxonomy" id="353224"/>
    <lineage>
        <taxon>Bacteria</taxon>
        <taxon>Bacillati</taxon>
        <taxon>Bacillota</taxon>
        <taxon>Bacilli</taxon>
        <taxon>Bacillales</taxon>
        <taxon>Bacillaceae</taxon>
        <taxon>Caldalkalibacillus</taxon>
    </lineage>
</organism>
<keyword evidence="1 2" id="KW-0807">Transducer</keyword>
<dbReference type="Gene3D" id="1.10.490.10">
    <property type="entry name" value="Globins"/>
    <property type="match status" value="1"/>
</dbReference>
<dbReference type="InterPro" id="IPR012292">
    <property type="entry name" value="Globin/Proto"/>
</dbReference>
<keyword evidence="6" id="KW-1185">Reference proteome</keyword>
<evidence type="ECO:0000256" key="2">
    <source>
        <dbReference type="PROSITE-ProRule" id="PRU00284"/>
    </source>
</evidence>
<name>A0ABU0CSG1_9BACI</name>
<dbReference type="CDD" id="cd01068">
    <property type="entry name" value="globin_sensor"/>
    <property type="match status" value="1"/>
</dbReference>
<evidence type="ECO:0000313" key="6">
    <source>
        <dbReference type="Proteomes" id="UP001232445"/>
    </source>
</evidence>
<sequence>MSSKLFSITKRNKEDAAQTEFSLARASEGLLDQVKLDLGHNPEFTKQLKLINLNKEDLVIAKALQPVIVQHSHKITDAFYGGLTEIPELLNLIEQHSSVERLKETLRVHLTELFAGHIDEAFMQKRMRVATTHVQIGLEPKWYIASFQRLFTSITNTLEETLSSREDYTKAILVVSKLFNLEQQVVLTSYEQQLEQLRVQTEQDKQNMKDSVHKAAEELATISQNLTASLEELAAQSEEIVKMANQGSVHSSHVEEKAQGGHKQLSEQQELFTQIERSVEAITTEMDRLEETSNDIQQVINIVTDIADQTNLLALNAAIEAARAGEHGRGFAVVADEVRKLAEQTKQSVASVAAAIQQTNQQITKVVELNTTIEKLIKQSNTGMKETGLAFKDILLAVEENKAQIVHIQGELENFEQVMSEIAQASEKVALSSDQLKDMTTQI</sequence>
<feature type="coiled-coil region" evidence="3">
    <location>
        <begin position="187"/>
        <end position="236"/>
    </location>
</feature>
<dbReference type="RefSeq" id="WP_307337812.1">
    <property type="nucleotide sequence ID" value="NZ_JAUSUQ010000005.1"/>
</dbReference>
<proteinExistence type="predicted"/>
<dbReference type="InterPro" id="IPR039379">
    <property type="entry name" value="Protoglobin_sensor_dom"/>
</dbReference>
<protein>
    <submittedName>
        <fullName evidence="5">Heme-based aerotactic transducer</fullName>
    </submittedName>
</protein>
<feature type="domain" description="Methyl-accepting transducer" evidence="4">
    <location>
        <begin position="210"/>
        <end position="437"/>
    </location>
</feature>
<dbReference type="PANTHER" id="PTHR32089">
    <property type="entry name" value="METHYL-ACCEPTING CHEMOTAXIS PROTEIN MCPB"/>
    <property type="match status" value="1"/>
</dbReference>
<dbReference type="Pfam" id="PF00015">
    <property type="entry name" value="MCPsignal"/>
    <property type="match status" value="1"/>
</dbReference>
<feature type="coiled-coil region" evidence="3">
    <location>
        <begin position="272"/>
        <end position="299"/>
    </location>
</feature>
<dbReference type="SUPFAM" id="SSF46458">
    <property type="entry name" value="Globin-like"/>
    <property type="match status" value="1"/>
</dbReference>
<evidence type="ECO:0000259" key="4">
    <source>
        <dbReference type="PROSITE" id="PS50111"/>
    </source>
</evidence>
<keyword evidence="3" id="KW-0175">Coiled coil</keyword>
<dbReference type="Gene3D" id="1.10.287.950">
    <property type="entry name" value="Methyl-accepting chemotaxis protein"/>
    <property type="match status" value="1"/>
</dbReference>
<dbReference type="CDD" id="cd11386">
    <property type="entry name" value="MCP_signal"/>
    <property type="match status" value="1"/>
</dbReference>
<dbReference type="Pfam" id="PF11563">
    <property type="entry name" value="Protoglobin"/>
    <property type="match status" value="1"/>
</dbReference>
<reference evidence="5 6" key="1">
    <citation type="submission" date="2023-07" db="EMBL/GenBank/DDBJ databases">
        <title>Genomic Encyclopedia of Type Strains, Phase IV (KMG-IV): sequencing the most valuable type-strain genomes for metagenomic binning, comparative biology and taxonomic classification.</title>
        <authorList>
            <person name="Goeker M."/>
        </authorList>
    </citation>
    <scope>NUCLEOTIDE SEQUENCE [LARGE SCALE GENOMIC DNA]</scope>
    <source>
        <strain evidence="5 6">DSM 17740</strain>
    </source>
</reference>
<evidence type="ECO:0000256" key="3">
    <source>
        <dbReference type="SAM" id="Coils"/>
    </source>
</evidence>
<dbReference type="Proteomes" id="UP001232445">
    <property type="component" value="Unassembled WGS sequence"/>
</dbReference>